<dbReference type="Proteomes" id="UP001150581">
    <property type="component" value="Unassembled WGS sequence"/>
</dbReference>
<gene>
    <name evidence="1" type="ORF">LPJ66_000793</name>
</gene>
<dbReference type="EMBL" id="JANBPG010000028">
    <property type="protein sequence ID" value="KAJ1901424.1"/>
    <property type="molecule type" value="Genomic_DNA"/>
</dbReference>
<sequence>MQVQDKVAIITGASQGIGRQVAEVLVNKGARVIIADILPLGTQTAQEINDSNQASADSPVAIFQHCDVSKAEDLQKLFDVTLEAFGRVDILVNNAGFGGSELWVDKDSEILTRTIDVNLKAPIDGTRLAIRQFVRANQTGCVVNVASMAAYVPIEFSPVYASTKAGLVSFTGACATLALRTPAIRVNAVAPSFVDTAITRSTPAEINAMLRTCGIITVNDVATQVLRCIEDEELAGDTIQVLVEGSVVHNGPKTPNFGLVANLNIEV</sequence>
<evidence type="ECO:0000313" key="1">
    <source>
        <dbReference type="EMBL" id="KAJ1901424.1"/>
    </source>
</evidence>
<accession>A0ACC1IUZ8</accession>
<reference evidence="1" key="1">
    <citation type="submission" date="2022-07" db="EMBL/GenBank/DDBJ databases">
        <title>Phylogenomic reconstructions and comparative analyses of Kickxellomycotina fungi.</title>
        <authorList>
            <person name="Reynolds N.K."/>
            <person name="Stajich J.E."/>
            <person name="Barry K."/>
            <person name="Grigoriev I.V."/>
            <person name="Crous P."/>
            <person name="Smith M.E."/>
        </authorList>
    </citation>
    <scope>NUCLEOTIDE SEQUENCE</scope>
    <source>
        <strain evidence="1">Benny 63K</strain>
    </source>
</reference>
<evidence type="ECO:0000313" key="2">
    <source>
        <dbReference type="Proteomes" id="UP001150581"/>
    </source>
</evidence>
<organism evidence="1 2">
    <name type="scientific">Kickxella alabastrina</name>
    <dbReference type="NCBI Taxonomy" id="61397"/>
    <lineage>
        <taxon>Eukaryota</taxon>
        <taxon>Fungi</taxon>
        <taxon>Fungi incertae sedis</taxon>
        <taxon>Zoopagomycota</taxon>
        <taxon>Kickxellomycotina</taxon>
        <taxon>Kickxellomycetes</taxon>
        <taxon>Kickxellales</taxon>
        <taxon>Kickxellaceae</taxon>
        <taxon>Kickxella</taxon>
    </lineage>
</organism>
<comment type="caution">
    <text evidence="1">The sequence shown here is derived from an EMBL/GenBank/DDBJ whole genome shotgun (WGS) entry which is preliminary data.</text>
</comment>
<name>A0ACC1IUZ8_9FUNG</name>
<keyword evidence="2" id="KW-1185">Reference proteome</keyword>
<protein>
    <submittedName>
        <fullName evidence="1">Uncharacterized protein</fullName>
    </submittedName>
</protein>
<proteinExistence type="predicted"/>